<dbReference type="InterPro" id="IPR038507">
    <property type="entry name" value="YcnI-like_sf"/>
</dbReference>
<feature type="chain" id="PRO_5046244749" evidence="3">
    <location>
        <begin position="29"/>
        <end position="214"/>
    </location>
</feature>
<keyword evidence="2" id="KW-0472">Membrane</keyword>
<reference evidence="5 6" key="1">
    <citation type="submission" date="2024-10" db="EMBL/GenBank/DDBJ databases">
        <title>The Natural Products Discovery Center: Release of the First 8490 Sequenced Strains for Exploring Actinobacteria Biosynthetic Diversity.</title>
        <authorList>
            <person name="Kalkreuter E."/>
            <person name="Kautsar S.A."/>
            <person name="Yang D."/>
            <person name="Bader C.D."/>
            <person name="Teijaro C.N."/>
            <person name="Fluegel L."/>
            <person name="Davis C.M."/>
            <person name="Simpson J.R."/>
            <person name="Lauterbach L."/>
            <person name="Steele A.D."/>
            <person name="Gui C."/>
            <person name="Meng S."/>
            <person name="Li G."/>
            <person name="Viehrig K."/>
            <person name="Ye F."/>
            <person name="Su P."/>
            <person name="Kiefer A.F."/>
            <person name="Nichols A."/>
            <person name="Cepeda A.J."/>
            <person name="Yan W."/>
            <person name="Fan B."/>
            <person name="Jiang Y."/>
            <person name="Adhikari A."/>
            <person name="Zheng C.-J."/>
            <person name="Schuster L."/>
            <person name="Cowan T.M."/>
            <person name="Smanski M.J."/>
            <person name="Chevrette M.G."/>
            <person name="De Carvalho L.P.S."/>
            <person name="Shen B."/>
        </authorList>
    </citation>
    <scope>NUCLEOTIDE SEQUENCE [LARGE SCALE GENOMIC DNA]</scope>
    <source>
        <strain evidence="5 6">NPDC002593</strain>
    </source>
</reference>
<keyword evidence="6" id="KW-1185">Reference proteome</keyword>
<dbReference type="Pfam" id="PF07987">
    <property type="entry name" value="DUF1775"/>
    <property type="match status" value="1"/>
</dbReference>
<dbReference type="EMBL" id="JBIAQY010000003">
    <property type="protein sequence ID" value="MFF3568274.1"/>
    <property type="molecule type" value="Genomic_DNA"/>
</dbReference>
<comment type="caution">
    <text evidence="5">The sequence shown here is derived from an EMBL/GenBank/DDBJ whole genome shotgun (WGS) entry which is preliminary data.</text>
</comment>
<evidence type="ECO:0000259" key="4">
    <source>
        <dbReference type="Pfam" id="PF07987"/>
    </source>
</evidence>
<feature type="signal peptide" evidence="3">
    <location>
        <begin position="1"/>
        <end position="28"/>
    </location>
</feature>
<dbReference type="RefSeq" id="WP_040817059.1">
    <property type="nucleotide sequence ID" value="NZ_JBIAQY010000003.1"/>
</dbReference>
<dbReference type="CDD" id="cd08545">
    <property type="entry name" value="YcnI_like"/>
    <property type="match status" value="1"/>
</dbReference>
<organism evidence="5 6">
    <name type="scientific">Nocardia jiangxiensis</name>
    <dbReference type="NCBI Taxonomy" id="282685"/>
    <lineage>
        <taxon>Bacteria</taxon>
        <taxon>Bacillati</taxon>
        <taxon>Actinomycetota</taxon>
        <taxon>Actinomycetes</taxon>
        <taxon>Mycobacteriales</taxon>
        <taxon>Nocardiaceae</taxon>
        <taxon>Nocardia</taxon>
    </lineage>
</organism>
<sequence>MPIGISRALLTTGAAAALALLATGTAAAHVHVTSPGATQGGDAVLTFRVPDESDTASTTSLAVTLPAVDEARTQPLPGWTAKLDKNDKNQYTTVTWTADPGTPGIAPDQFQQFTVLVAPLPKQDHAEFPAVQTYSDGKVVSWNQPTGPDGKEPDNPVPTLTLAAAGSGPMSAGTESATPSESDSTARWLGGVGLVLGALGAALGLGALIRGRRA</sequence>
<evidence type="ECO:0000313" key="5">
    <source>
        <dbReference type="EMBL" id="MFF3568274.1"/>
    </source>
</evidence>
<keyword evidence="3" id="KW-0732">Signal</keyword>
<evidence type="ECO:0000313" key="6">
    <source>
        <dbReference type="Proteomes" id="UP001601992"/>
    </source>
</evidence>
<feature type="domain" description="YncI copper-binding" evidence="4">
    <location>
        <begin position="29"/>
        <end position="162"/>
    </location>
</feature>
<accession>A0ABW6RXR1</accession>
<evidence type="ECO:0000256" key="3">
    <source>
        <dbReference type="SAM" id="SignalP"/>
    </source>
</evidence>
<gene>
    <name evidence="5" type="ORF">ACFYXQ_10925</name>
</gene>
<feature type="compositionally biased region" description="Polar residues" evidence="1">
    <location>
        <begin position="173"/>
        <end position="184"/>
    </location>
</feature>
<protein>
    <submittedName>
        <fullName evidence="5">YcnI family protein</fullName>
    </submittedName>
</protein>
<evidence type="ECO:0000256" key="1">
    <source>
        <dbReference type="SAM" id="MobiDB-lite"/>
    </source>
</evidence>
<keyword evidence="2" id="KW-0812">Transmembrane</keyword>
<keyword evidence="2" id="KW-1133">Transmembrane helix</keyword>
<feature type="region of interest" description="Disordered" evidence="1">
    <location>
        <begin position="142"/>
        <end position="184"/>
    </location>
</feature>
<feature type="transmembrane region" description="Helical" evidence="2">
    <location>
        <begin position="188"/>
        <end position="209"/>
    </location>
</feature>
<proteinExistence type="predicted"/>
<dbReference type="Gene3D" id="2.60.40.2230">
    <property type="entry name" value="Uncharacterised protein YcnI-like PF07987, DUF1775"/>
    <property type="match status" value="1"/>
</dbReference>
<dbReference type="Proteomes" id="UP001601992">
    <property type="component" value="Unassembled WGS sequence"/>
</dbReference>
<dbReference type="InterPro" id="IPR012533">
    <property type="entry name" value="YcnI-copper_dom"/>
</dbReference>
<evidence type="ECO:0000256" key="2">
    <source>
        <dbReference type="SAM" id="Phobius"/>
    </source>
</evidence>
<name>A0ABW6RXR1_9NOCA</name>